<protein>
    <submittedName>
        <fullName evidence="2">Glycosyltransferase involved in cell wall bisynthesis</fullName>
    </submittedName>
</protein>
<dbReference type="GO" id="GO:0016757">
    <property type="term" value="F:glycosyltransferase activity"/>
    <property type="evidence" value="ECO:0007669"/>
    <property type="project" value="TreeGrafter"/>
</dbReference>
<dbReference type="AlphaFoldDB" id="A0A1H7RKH5"/>
<dbReference type="PANTHER" id="PTHR12526">
    <property type="entry name" value="GLYCOSYLTRANSFERASE"/>
    <property type="match status" value="1"/>
</dbReference>
<dbReference type="Proteomes" id="UP000199256">
    <property type="component" value="Unassembled WGS sequence"/>
</dbReference>
<dbReference type="CDD" id="cd03808">
    <property type="entry name" value="GT4_CapM-like"/>
    <property type="match status" value="1"/>
</dbReference>
<dbReference type="SUPFAM" id="SSF53756">
    <property type="entry name" value="UDP-Glycosyltransferase/glycogen phosphorylase"/>
    <property type="match status" value="1"/>
</dbReference>
<sequence>MLAIARLVRREQPDILHLVTIKPVLYGGIAARLLGVPGVVSAISGMGYLFTEGRSGLLQRLSRLMYRLALRHPHGRVIVQNEADRDALRAMGALREGADVLIPGSGVDLDVYSPSPIPSGDSPIVLLPARMLWDKGVGEFVEAARQLLEQGVKARFVLAGPYDPHNPAAVPEGQLQTWQAQGPVEWWGQQEDMPRVLAAASLVVLPSYYREGVPKALLEALACGRPVVTTDAPGCRDVVEPGKNGELIPVRDAAALARAIGELLSDRSRLEAMGRYGRLKAEREFGVERVVEAHLAIYRSLERRESGVCDE</sequence>
<dbReference type="Gene3D" id="3.40.50.2000">
    <property type="entry name" value="Glycogen Phosphorylase B"/>
    <property type="match status" value="2"/>
</dbReference>
<dbReference type="Pfam" id="PF13477">
    <property type="entry name" value="Glyco_trans_4_2"/>
    <property type="match status" value="1"/>
</dbReference>
<reference evidence="3" key="1">
    <citation type="submission" date="2016-10" db="EMBL/GenBank/DDBJ databases">
        <authorList>
            <person name="Varghese N."/>
            <person name="Submissions S."/>
        </authorList>
    </citation>
    <scope>NUCLEOTIDE SEQUENCE [LARGE SCALE GENOMIC DNA]</scope>
    <source>
        <strain evidence="3">DSM 241</strain>
    </source>
</reference>
<dbReference type="STRING" id="1396821.SAMN05444515_1246"/>
<evidence type="ECO:0000313" key="2">
    <source>
        <dbReference type="EMBL" id="SEL60746.1"/>
    </source>
</evidence>
<name>A0A1H7RKH5_9GAMM</name>
<keyword evidence="3" id="KW-1185">Reference proteome</keyword>
<organism evidence="2 3">
    <name type="scientific">Ectothiorhodospira marina</name>
    <dbReference type="NCBI Taxonomy" id="1396821"/>
    <lineage>
        <taxon>Bacteria</taxon>
        <taxon>Pseudomonadati</taxon>
        <taxon>Pseudomonadota</taxon>
        <taxon>Gammaproteobacteria</taxon>
        <taxon>Chromatiales</taxon>
        <taxon>Ectothiorhodospiraceae</taxon>
        <taxon>Ectothiorhodospira</taxon>
    </lineage>
</organism>
<dbReference type="Pfam" id="PF13692">
    <property type="entry name" value="Glyco_trans_1_4"/>
    <property type="match status" value="1"/>
</dbReference>
<gene>
    <name evidence="2" type="ORF">SAMN05444515_1246</name>
</gene>
<dbReference type="EMBL" id="FOAA01000024">
    <property type="protein sequence ID" value="SEL60746.1"/>
    <property type="molecule type" value="Genomic_DNA"/>
</dbReference>
<dbReference type="PANTHER" id="PTHR12526:SF638">
    <property type="entry name" value="SPORE COAT PROTEIN SA"/>
    <property type="match status" value="1"/>
</dbReference>
<accession>A0A1H7RKH5</accession>
<evidence type="ECO:0000313" key="3">
    <source>
        <dbReference type="Proteomes" id="UP000199256"/>
    </source>
</evidence>
<feature type="domain" description="Glycosyltransferase subfamily 4-like N-terminal" evidence="1">
    <location>
        <begin position="1"/>
        <end position="72"/>
    </location>
</feature>
<proteinExistence type="predicted"/>
<evidence type="ECO:0000259" key="1">
    <source>
        <dbReference type="Pfam" id="PF13477"/>
    </source>
</evidence>
<dbReference type="InterPro" id="IPR028098">
    <property type="entry name" value="Glyco_trans_4-like_N"/>
</dbReference>
<keyword evidence="2" id="KW-0808">Transferase</keyword>